<dbReference type="RefSeq" id="XP_041231720.1">
    <property type="nucleotide sequence ID" value="XM_041376538.1"/>
</dbReference>
<protein>
    <submittedName>
        <fullName evidence="1">Uncharacterized protein</fullName>
    </submittedName>
</protein>
<dbReference type="GeneID" id="64670836"/>
<dbReference type="AlphaFoldDB" id="A0AAD4EH54"/>
<organism evidence="1 2">
    <name type="scientific">Suillus fuscotomentosus</name>
    <dbReference type="NCBI Taxonomy" id="1912939"/>
    <lineage>
        <taxon>Eukaryota</taxon>
        <taxon>Fungi</taxon>
        <taxon>Dikarya</taxon>
        <taxon>Basidiomycota</taxon>
        <taxon>Agaricomycotina</taxon>
        <taxon>Agaricomycetes</taxon>
        <taxon>Agaricomycetidae</taxon>
        <taxon>Boletales</taxon>
        <taxon>Suillineae</taxon>
        <taxon>Suillaceae</taxon>
        <taxon>Suillus</taxon>
    </lineage>
</organism>
<keyword evidence="2" id="KW-1185">Reference proteome</keyword>
<proteinExistence type="predicted"/>
<evidence type="ECO:0000313" key="1">
    <source>
        <dbReference type="EMBL" id="KAG1906145.1"/>
    </source>
</evidence>
<reference evidence="1" key="1">
    <citation type="journal article" date="2020" name="New Phytol.">
        <title>Comparative genomics reveals dynamic genome evolution in host specialist ectomycorrhizal fungi.</title>
        <authorList>
            <person name="Lofgren L.A."/>
            <person name="Nguyen N.H."/>
            <person name="Vilgalys R."/>
            <person name="Ruytinx J."/>
            <person name="Liao H.L."/>
            <person name="Branco S."/>
            <person name="Kuo A."/>
            <person name="LaButti K."/>
            <person name="Lipzen A."/>
            <person name="Andreopoulos W."/>
            <person name="Pangilinan J."/>
            <person name="Riley R."/>
            <person name="Hundley H."/>
            <person name="Na H."/>
            <person name="Barry K."/>
            <person name="Grigoriev I.V."/>
            <person name="Stajich J.E."/>
            <person name="Kennedy P.G."/>
        </authorList>
    </citation>
    <scope>NUCLEOTIDE SEQUENCE</scope>
    <source>
        <strain evidence="1">FC203</strain>
    </source>
</reference>
<accession>A0AAD4EH54</accession>
<sequence>MPFGRRQYLLPVKCYLVIAVSRFKLNRFSTRSVHSILLSGRVFIEAPFGTKELPSLMPALAGPLKLTSQLVADHSVIPFPPTANGQRHEVFLVQRAQLLRPSMFRNSAGTADLFARPISTTAWAFNEDMQVCTTVAGTKVWPIKVVTFFEPSSNNNHCSSCPDRIGYIYSGIRRHEERVIDSSISGGATHRPGFITWSPNTRGPSDLGKQFTVTLVTLELSLIATATVAGRLEVELKCYQPADVGLELPLAHTATILDPGVRCDSAAELPDPQYTLLFTPLGDKDTKIMQSLTEILFVWLLPAKFKKELVLMGLVADGAEPRLPNGASRRTQNLMSFGSTAEGF</sequence>
<dbReference type="Proteomes" id="UP001195769">
    <property type="component" value="Unassembled WGS sequence"/>
</dbReference>
<comment type="caution">
    <text evidence="1">The sequence shown here is derived from an EMBL/GenBank/DDBJ whole genome shotgun (WGS) entry which is preliminary data.</text>
</comment>
<name>A0AAD4EH54_9AGAM</name>
<gene>
    <name evidence="1" type="ORF">F5891DRAFT_975588</name>
</gene>
<evidence type="ECO:0000313" key="2">
    <source>
        <dbReference type="Proteomes" id="UP001195769"/>
    </source>
</evidence>
<dbReference type="EMBL" id="JABBWK010000005">
    <property type="protein sequence ID" value="KAG1906145.1"/>
    <property type="molecule type" value="Genomic_DNA"/>
</dbReference>